<reference evidence="1" key="1">
    <citation type="submission" date="2020-11" db="EMBL/GenBank/DDBJ databases">
        <authorList>
            <consortium name="DOE Joint Genome Institute"/>
            <person name="Ahrendt S."/>
            <person name="Riley R."/>
            <person name="Andreopoulos W."/>
            <person name="Labutti K."/>
            <person name="Pangilinan J."/>
            <person name="Ruiz-Duenas F.J."/>
            <person name="Barrasa J.M."/>
            <person name="Sanchez-Garcia M."/>
            <person name="Camarero S."/>
            <person name="Miyauchi S."/>
            <person name="Serrano A."/>
            <person name="Linde D."/>
            <person name="Babiker R."/>
            <person name="Drula E."/>
            <person name="Ayuso-Fernandez I."/>
            <person name="Pacheco R."/>
            <person name="Padilla G."/>
            <person name="Ferreira P."/>
            <person name="Barriuso J."/>
            <person name="Kellner H."/>
            <person name="Castanera R."/>
            <person name="Alfaro M."/>
            <person name="Ramirez L."/>
            <person name="Pisabarro A.G."/>
            <person name="Kuo A."/>
            <person name="Tritt A."/>
            <person name="Lipzen A."/>
            <person name="He G."/>
            <person name="Yan M."/>
            <person name="Ng V."/>
            <person name="Cullen D."/>
            <person name="Martin F."/>
            <person name="Rosso M.-N."/>
            <person name="Henrissat B."/>
            <person name="Hibbett D."/>
            <person name="Martinez A.T."/>
            <person name="Grigoriev I.V."/>
        </authorList>
    </citation>
    <scope>NUCLEOTIDE SEQUENCE</scope>
    <source>
        <strain evidence="1">AH 40177</strain>
    </source>
</reference>
<dbReference type="EMBL" id="JADNRY010000026">
    <property type="protein sequence ID" value="KAF9072209.1"/>
    <property type="molecule type" value="Genomic_DNA"/>
</dbReference>
<dbReference type="Proteomes" id="UP000772434">
    <property type="component" value="Unassembled WGS sequence"/>
</dbReference>
<evidence type="ECO:0000313" key="1">
    <source>
        <dbReference type="EMBL" id="KAF9072209.1"/>
    </source>
</evidence>
<proteinExistence type="predicted"/>
<dbReference type="Gene3D" id="3.80.10.10">
    <property type="entry name" value="Ribonuclease Inhibitor"/>
    <property type="match status" value="1"/>
</dbReference>
<feature type="non-terminal residue" evidence="1">
    <location>
        <position position="439"/>
    </location>
</feature>
<protein>
    <recommendedName>
        <fullName evidence="3">F-box domain-containing protein</fullName>
    </recommendedName>
</protein>
<dbReference type="InterPro" id="IPR032675">
    <property type="entry name" value="LRR_dom_sf"/>
</dbReference>
<name>A0A9P5PTS0_9AGAR</name>
<keyword evidence="2" id="KW-1185">Reference proteome</keyword>
<evidence type="ECO:0008006" key="3">
    <source>
        <dbReference type="Google" id="ProtNLM"/>
    </source>
</evidence>
<dbReference type="OrthoDB" id="3266451at2759"/>
<evidence type="ECO:0000313" key="2">
    <source>
        <dbReference type="Proteomes" id="UP000772434"/>
    </source>
</evidence>
<dbReference type="Gene3D" id="1.20.1280.50">
    <property type="match status" value="1"/>
</dbReference>
<accession>A0A9P5PTS0</accession>
<comment type="caution">
    <text evidence="1">The sequence shown here is derived from an EMBL/GenBank/DDBJ whole genome shotgun (WGS) entry which is preliminary data.</text>
</comment>
<organism evidence="1 2">
    <name type="scientific">Rhodocollybia butyracea</name>
    <dbReference type="NCBI Taxonomy" id="206335"/>
    <lineage>
        <taxon>Eukaryota</taxon>
        <taxon>Fungi</taxon>
        <taxon>Dikarya</taxon>
        <taxon>Basidiomycota</taxon>
        <taxon>Agaricomycotina</taxon>
        <taxon>Agaricomycetes</taxon>
        <taxon>Agaricomycetidae</taxon>
        <taxon>Agaricales</taxon>
        <taxon>Marasmiineae</taxon>
        <taxon>Omphalotaceae</taxon>
        <taxon>Rhodocollybia</taxon>
    </lineage>
</organism>
<gene>
    <name evidence="1" type="ORF">BDP27DRAFT_1320915</name>
</gene>
<sequence length="439" mass="50293">LTNEILLHIFEYVCEKNLVQRYPWFSSWPPPIELTSPAITYMPTMAVSSVCSRWRMLALSSPSLWANIGVVMPSPLDGTKSFIGFADAVAQYLERSGDWPLRFMLHIHDTHYNTEQSFFTSLTQHAHRWKTFAYSGSHSLTDHMTLSELQFPLLEELDIVTWERQEMSLCALATSEVHTSKAPYHQLRHLKLLYSDSRFMEILHKCPSVESLELDDLETYDPEHSAHYTSHNITSLSLKSKYDLKSYFLCFDLPSLNVIVIDGHEGASDNWPTEPFITFISRSSCMISTFTLRNVSLSDSDLITALQVMRSLLHLEVQIEDKWGHAQYSPITSNLISSLIQYESTSILLVPKLHTLHLVSQHDTGKFDDSAFVRMVESRWFRPGSDRCAAMSMMGRSYIRSVVLKFNWRELDAEVYKPLRILDNEGLRVVVAGTNGIQV</sequence>
<dbReference type="AlphaFoldDB" id="A0A9P5PTS0"/>